<dbReference type="InterPro" id="IPR004089">
    <property type="entry name" value="MCPsignal_dom"/>
</dbReference>
<feature type="domain" description="T-SNARE coiled-coil homology" evidence="14">
    <location>
        <begin position="554"/>
        <end position="602"/>
    </location>
</feature>
<keyword evidence="9 11" id="KW-0807">Transducer</keyword>
<dbReference type="OrthoDB" id="2489132at2"/>
<feature type="domain" description="Methyl-accepting transducer" evidence="13">
    <location>
        <begin position="367"/>
        <end position="603"/>
    </location>
</feature>
<dbReference type="GO" id="GO:0007165">
    <property type="term" value="P:signal transduction"/>
    <property type="evidence" value="ECO:0007669"/>
    <property type="project" value="UniProtKB-KW"/>
</dbReference>
<name>A0A2J9VI69_VIBMI</name>
<evidence type="ECO:0000256" key="11">
    <source>
        <dbReference type="PROSITE-ProRule" id="PRU00284"/>
    </source>
</evidence>
<keyword evidence="2" id="KW-1003">Cell membrane</keyword>
<evidence type="ECO:0000256" key="10">
    <source>
        <dbReference type="ARBA" id="ARBA00029447"/>
    </source>
</evidence>
<dbReference type="GO" id="GO:0005886">
    <property type="term" value="C:plasma membrane"/>
    <property type="evidence" value="ECO:0007669"/>
    <property type="project" value="UniProtKB-SubCell"/>
</dbReference>
<dbReference type="GO" id="GO:0006935">
    <property type="term" value="P:chemotaxis"/>
    <property type="evidence" value="ECO:0007669"/>
    <property type="project" value="UniProtKB-KW"/>
</dbReference>
<keyword evidence="3" id="KW-0488">Methylation</keyword>
<dbReference type="CDD" id="cd12913">
    <property type="entry name" value="PDC1_MCP_like"/>
    <property type="match status" value="1"/>
</dbReference>
<dbReference type="PANTHER" id="PTHR32089">
    <property type="entry name" value="METHYL-ACCEPTING CHEMOTAXIS PROTEIN MCPB"/>
    <property type="match status" value="1"/>
</dbReference>
<keyword evidence="6 12" id="KW-0812">Transmembrane</keyword>
<dbReference type="InterPro" id="IPR000727">
    <property type="entry name" value="T_SNARE_dom"/>
</dbReference>
<dbReference type="Pfam" id="PF02743">
    <property type="entry name" value="dCache_1"/>
    <property type="match status" value="1"/>
</dbReference>
<dbReference type="FunFam" id="1.10.287.950:FF:000001">
    <property type="entry name" value="Methyl-accepting chemotaxis sensory transducer"/>
    <property type="match status" value="1"/>
</dbReference>
<dbReference type="CDD" id="cd11386">
    <property type="entry name" value="MCP_signal"/>
    <property type="match status" value="1"/>
</dbReference>
<evidence type="ECO:0000256" key="12">
    <source>
        <dbReference type="SAM" id="Phobius"/>
    </source>
</evidence>
<evidence type="ECO:0000256" key="1">
    <source>
        <dbReference type="ARBA" id="ARBA00004429"/>
    </source>
</evidence>
<dbReference type="InterPro" id="IPR029151">
    <property type="entry name" value="Sensor-like_sf"/>
</dbReference>
<sequence>MQFNMNGVLFMRLSLKRKMVFSVVVAIAVTAAALVVAGYHTFKKDSWRAIESESRNTLQAHAKGIGDWFLGKQLALKGLREEIERNPQLELVPHLRQTLQSGSFGLSYYGNEQGEMFRQDPSLNTADYDPRVRGWYKEAKAAGKPITTDPYVSVTMQTLVVTLAEPVRYQGQLIGVAASNLALDKLIKDVLAIEVPGKGYAVLVNQKGKIVAHPTQELILKATEEISPELTIAQLDATAKKHVPLHVKIRGAEKVLMAEEIENTDWLLVMVMDKAVLEQPLNDMLMVQIGIGLGILLVMALLTSWFVARQLNELGNIANALADIAEGDGDLTLRLEVRSQDEVGLLADKFNKFVDRLHHMVKNVREVSVALNQGADHAAASATQASKRIRTQQDEITMVATAVTEMASATAEIAGNAENTAKNATQSVQLGEDGFAQMQQSKQSIDQLAKELTGAVSIISELEVHANEISTILSTIRGIAEQTNLLALNAAIEAARAGEQGRGFAVVADEVRVLSQRTHASTEEIQAKIAGLQKVTTTAVSVMTESHKLVETSVTDVNQTGESLQAISEAIQLISDMATQIASAAEEQSLVTADINANTESVREVCDQLAEEAQHSVQQAKSLHSMAQELNKEISRFKL</sequence>
<dbReference type="SMART" id="SM00304">
    <property type="entry name" value="HAMP"/>
    <property type="match status" value="2"/>
</dbReference>
<evidence type="ECO:0000256" key="2">
    <source>
        <dbReference type="ARBA" id="ARBA00022475"/>
    </source>
</evidence>
<evidence type="ECO:0000256" key="8">
    <source>
        <dbReference type="ARBA" id="ARBA00023136"/>
    </source>
</evidence>
<comment type="caution">
    <text evidence="16">The sequence shown here is derived from an EMBL/GenBank/DDBJ whole genome shotgun (WGS) entry which is preliminary data.</text>
</comment>
<evidence type="ECO:0000313" key="16">
    <source>
        <dbReference type="EMBL" id="PNM63476.1"/>
    </source>
</evidence>
<evidence type="ECO:0000259" key="14">
    <source>
        <dbReference type="PROSITE" id="PS50192"/>
    </source>
</evidence>
<dbReference type="AlphaFoldDB" id="A0A2J9VI69"/>
<dbReference type="Gene3D" id="1.10.287.950">
    <property type="entry name" value="Methyl-accepting chemotaxis protein"/>
    <property type="match status" value="1"/>
</dbReference>
<feature type="domain" description="HAMP" evidence="15">
    <location>
        <begin position="305"/>
        <end position="362"/>
    </location>
</feature>
<dbReference type="GO" id="GO:0016597">
    <property type="term" value="F:amino acid binding"/>
    <property type="evidence" value="ECO:0007669"/>
    <property type="project" value="UniProtKB-ARBA"/>
</dbReference>
<comment type="subcellular location">
    <subcellularLocation>
        <location evidence="1">Cell inner membrane</location>
        <topology evidence="1">Multi-pass membrane protein</topology>
    </subcellularLocation>
</comment>
<evidence type="ECO:0000259" key="15">
    <source>
        <dbReference type="PROSITE" id="PS50885"/>
    </source>
</evidence>
<reference evidence="16" key="1">
    <citation type="submission" date="2017-12" db="EMBL/GenBank/DDBJ databases">
        <title>FDA dAtabase for Regulatory Grade micrObial Sequences (FDA-ARGOS): Supporting development and validation of Infectious Disease Dx tests.</title>
        <authorList>
            <person name="Hoffmann M."/>
            <person name="Allard M."/>
            <person name="Evans P."/>
            <person name="Brown E."/>
            <person name="Tallon L.J."/>
            <person name="Sadzewicz L."/>
            <person name="Sengamalay N."/>
            <person name="Ott S."/>
            <person name="Godinez A."/>
            <person name="Nagaraj S."/>
            <person name="Vavikolanu K."/>
            <person name="Aluvathingal J."/>
            <person name="Nadendla S."/>
            <person name="Hobson J."/>
            <person name="Sichtig H."/>
        </authorList>
    </citation>
    <scope>NUCLEOTIDE SEQUENCE [LARGE SCALE GENOMIC DNA]</scope>
    <source>
        <strain evidence="16">FDAARGOS_113</strain>
    </source>
</reference>
<keyword evidence="8 12" id="KW-0472">Membrane</keyword>
<evidence type="ECO:0000313" key="17">
    <source>
        <dbReference type="Proteomes" id="UP000053748"/>
    </source>
</evidence>
<comment type="similarity">
    <text evidence="10">Belongs to the methyl-accepting chemotaxis (MCP) protein family.</text>
</comment>
<keyword evidence="5" id="KW-0997">Cell inner membrane</keyword>
<keyword evidence="17" id="KW-1185">Reference proteome</keyword>
<dbReference type="InterPro" id="IPR003660">
    <property type="entry name" value="HAMP_dom"/>
</dbReference>
<dbReference type="PANTHER" id="PTHR32089:SF117">
    <property type="entry name" value="METHYL ACCEPTING SENSORY TRANSDUCER WITH CACHE_1 SMALL MOLECULE BINDING DOMAIN"/>
    <property type="match status" value="1"/>
</dbReference>
<dbReference type="Pfam" id="PF00672">
    <property type="entry name" value="HAMP"/>
    <property type="match status" value="1"/>
</dbReference>
<dbReference type="STRING" id="674.VM_19255"/>
<gene>
    <name evidence="16" type="ORF">AL544_000400</name>
</gene>
<evidence type="ECO:0000256" key="3">
    <source>
        <dbReference type="ARBA" id="ARBA00022481"/>
    </source>
</evidence>
<dbReference type="GO" id="GO:0043200">
    <property type="term" value="P:response to amino acid"/>
    <property type="evidence" value="ECO:0007669"/>
    <property type="project" value="UniProtKB-ARBA"/>
</dbReference>
<dbReference type="FunFam" id="3.30.450.20:FF:000048">
    <property type="entry name" value="Methyl-accepting chemotaxis protein"/>
    <property type="match status" value="1"/>
</dbReference>
<evidence type="ECO:0000256" key="9">
    <source>
        <dbReference type="ARBA" id="ARBA00023224"/>
    </source>
</evidence>
<evidence type="ECO:0000256" key="7">
    <source>
        <dbReference type="ARBA" id="ARBA00022989"/>
    </source>
</evidence>
<dbReference type="InterPro" id="IPR033479">
    <property type="entry name" value="dCache_1"/>
</dbReference>
<dbReference type="CDD" id="cd12912">
    <property type="entry name" value="PDC2_MCP_like"/>
    <property type="match status" value="1"/>
</dbReference>
<evidence type="ECO:0000259" key="13">
    <source>
        <dbReference type="PROSITE" id="PS50111"/>
    </source>
</evidence>
<dbReference type="EMBL" id="LOSJ02000001">
    <property type="protein sequence ID" value="PNM63476.1"/>
    <property type="molecule type" value="Genomic_DNA"/>
</dbReference>
<evidence type="ECO:0000256" key="4">
    <source>
        <dbReference type="ARBA" id="ARBA00022500"/>
    </source>
</evidence>
<dbReference type="Pfam" id="PF00015">
    <property type="entry name" value="MCPsignal"/>
    <property type="match status" value="1"/>
</dbReference>
<dbReference type="Proteomes" id="UP000053748">
    <property type="component" value="Unassembled WGS sequence"/>
</dbReference>
<protein>
    <submittedName>
        <fullName evidence="16">Methyl-accepting chemotaxis protein</fullName>
    </submittedName>
</protein>
<dbReference type="Gene3D" id="3.30.450.20">
    <property type="entry name" value="PAS domain"/>
    <property type="match status" value="2"/>
</dbReference>
<dbReference type="SMART" id="SM00283">
    <property type="entry name" value="MA"/>
    <property type="match status" value="1"/>
</dbReference>
<organism evidence="16 17">
    <name type="scientific">Vibrio mimicus</name>
    <dbReference type="NCBI Taxonomy" id="674"/>
    <lineage>
        <taxon>Bacteria</taxon>
        <taxon>Pseudomonadati</taxon>
        <taxon>Pseudomonadota</taxon>
        <taxon>Gammaproteobacteria</taxon>
        <taxon>Vibrionales</taxon>
        <taxon>Vibrionaceae</taxon>
        <taxon>Vibrio</taxon>
    </lineage>
</organism>
<evidence type="ECO:0000256" key="6">
    <source>
        <dbReference type="ARBA" id="ARBA00022692"/>
    </source>
</evidence>
<dbReference type="SUPFAM" id="SSF58104">
    <property type="entry name" value="Methyl-accepting chemotaxis protein (MCP) signaling domain"/>
    <property type="match status" value="1"/>
</dbReference>
<dbReference type="PROSITE" id="PS50192">
    <property type="entry name" value="T_SNARE"/>
    <property type="match status" value="1"/>
</dbReference>
<dbReference type="CDD" id="cd06225">
    <property type="entry name" value="HAMP"/>
    <property type="match status" value="1"/>
</dbReference>
<proteinExistence type="inferred from homology"/>
<accession>A0A2J9VI69</accession>
<keyword evidence="7 12" id="KW-1133">Transmembrane helix</keyword>
<dbReference type="PROSITE" id="PS50885">
    <property type="entry name" value="HAMP"/>
    <property type="match status" value="1"/>
</dbReference>
<dbReference type="SUPFAM" id="SSF103190">
    <property type="entry name" value="Sensory domain-like"/>
    <property type="match status" value="1"/>
</dbReference>
<evidence type="ECO:0000256" key="5">
    <source>
        <dbReference type="ARBA" id="ARBA00022519"/>
    </source>
</evidence>
<keyword evidence="4" id="KW-0145">Chemotaxis</keyword>
<feature type="transmembrane region" description="Helical" evidence="12">
    <location>
        <begin position="285"/>
        <end position="308"/>
    </location>
</feature>
<dbReference type="PROSITE" id="PS50111">
    <property type="entry name" value="CHEMOTAXIS_TRANSDUC_2"/>
    <property type="match status" value="1"/>
</dbReference>